<evidence type="ECO:0000313" key="3">
    <source>
        <dbReference type="Proteomes" id="UP001160390"/>
    </source>
</evidence>
<name>A0AA35Q7N5_9HYPO</name>
<gene>
    <name evidence="2" type="ORF">CCHLO57077_00003622</name>
</gene>
<feature type="region of interest" description="Disordered" evidence="1">
    <location>
        <begin position="1"/>
        <end position="29"/>
    </location>
</feature>
<proteinExistence type="predicted"/>
<feature type="compositionally biased region" description="Acidic residues" evidence="1">
    <location>
        <begin position="52"/>
        <end position="63"/>
    </location>
</feature>
<protein>
    <submittedName>
        <fullName evidence="2">Uncharacterized protein</fullName>
    </submittedName>
</protein>
<evidence type="ECO:0000256" key="1">
    <source>
        <dbReference type="SAM" id="MobiDB-lite"/>
    </source>
</evidence>
<organism evidence="2 3">
    <name type="scientific">Clonostachys chloroleuca</name>
    <dbReference type="NCBI Taxonomy" id="1926264"/>
    <lineage>
        <taxon>Eukaryota</taxon>
        <taxon>Fungi</taxon>
        <taxon>Dikarya</taxon>
        <taxon>Ascomycota</taxon>
        <taxon>Pezizomycotina</taxon>
        <taxon>Sordariomycetes</taxon>
        <taxon>Hypocreomycetidae</taxon>
        <taxon>Hypocreales</taxon>
        <taxon>Bionectriaceae</taxon>
        <taxon>Clonostachys</taxon>
    </lineage>
</organism>
<sequence length="110" mass="13140">MSPENRPITPPIGRSIVNGQTRDSAFPNSDWNASRPYHLFCRDWRDVMNGENLDDEENPDDEEKNPSDEEKARAYFVAKRRWIRRKIWLTQWTRNLLPGMEWGHELVEKK</sequence>
<evidence type="ECO:0000313" key="2">
    <source>
        <dbReference type="EMBL" id="CAI6097171.1"/>
    </source>
</evidence>
<dbReference type="Proteomes" id="UP001160390">
    <property type="component" value="Unassembled WGS sequence"/>
</dbReference>
<feature type="compositionally biased region" description="Polar residues" evidence="1">
    <location>
        <begin position="17"/>
        <end position="29"/>
    </location>
</feature>
<keyword evidence="3" id="KW-1185">Reference proteome</keyword>
<accession>A0AA35Q7N5</accession>
<dbReference type="AlphaFoldDB" id="A0AA35Q7N5"/>
<reference evidence="2" key="1">
    <citation type="submission" date="2023-01" db="EMBL/GenBank/DDBJ databases">
        <authorList>
            <person name="Piombo E."/>
        </authorList>
    </citation>
    <scope>NUCLEOTIDE SEQUENCE</scope>
</reference>
<feature type="region of interest" description="Disordered" evidence="1">
    <location>
        <begin position="50"/>
        <end position="70"/>
    </location>
</feature>
<comment type="caution">
    <text evidence="2">The sequence shown here is derived from an EMBL/GenBank/DDBJ whole genome shotgun (WGS) entry which is preliminary data.</text>
</comment>
<dbReference type="EMBL" id="CABFNP030001284">
    <property type="protein sequence ID" value="CAI6097171.1"/>
    <property type="molecule type" value="Genomic_DNA"/>
</dbReference>